<dbReference type="EMBL" id="CP036278">
    <property type="protein sequence ID" value="QDU57039.1"/>
    <property type="molecule type" value="Genomic_DNA"/>
</dbReference>
<dbReference type="Gene3D" id="1.10.1740.10">
    <property type="match status" value="1"/>
</dbReference>
<evidence type="ECO:0000313" key="4">
    <source>
        <dbReference type="Proteomes" id="UP000315750"/>
    </source>
</evidence>
<accession>A0A518AQN8</accession>
<dbReference type="InterPro" id="IPR053812">
    <property type="entry name" value="HTH_Sigma70_ECF-like"/>
</dbReference>
<keyword evidence="4" id="KW-1185">Reference proteome</keyword>
<dbReference type="KEGG" id="amuc:Pan181_32530"/>
<sequence>MLLFQPPAMNDPNDISVTQWIADLRVGEETKAQQELWGRYFNRLLALAKHKLGDTPRAVEDEEDVAVSALGSFFVRVREGQFPDLTDRNGLWPLLAKITANKAVNLHKRQVAAKRGGGRQPESADRASDDSQCAPLELVDDQVTPAELAELSEQCQLLMNELPDKAMREIAELKLAGFTTQEISQQLDLSPRTIERKTGLIRSYWNAWLEKNC</sequence>
<gene>
    <name evidence="3" type="ORF">Pan181_32530</name>
</gene>
<dbReference type="Pfam" id="PF07638">
    <property type="entry name" value="Sigma70_ECF"/>
    <property type="match status" value="1"/>
</dbReference>
<proteinExistence type="predicted"/>
<protein>
    <submittedName>
        <fullName evidence="3">ECF sigma factor</fullName>
    </submittedName>
</protein>
<organism evidence="3 4">
    <name type="scientific">Aeoliella mucimassa</name>
    <dbReference type="NCBI Taxonomy" id="2527972"/>
    <lineage>
        <taxon>Bacteria</taxon>
        <taxon>Pseudomonadati</taxon>
        <taxon>Planctomycetota</taxon>
        <taxon>Planctomycetia</taxon>
        <taxon>Pirellulales</taxon>
        <taxon>Lacipirellulaceae</taxon>
        <taxon>Aeoliella</taxon>
    </lineage>
</organism>
<dbReference type="Proteomes" id="UP000315750">
    <property type="component" value="Chromosome"/>
</dbReference>
<dbReference type="RefSeq" id="WP_197528400.1">
    <property type="nucleotide sequence ID" value="NZ_CP036278.1"/>
</dbReference>
<feature type="domain" description="RNA polymerase sigma-70 ECF-like HTH" evidence="2">
    <location>
        <begin position="16"/>
        <end position="205"/>
    </location>
</feature>
<name>A0A518AQN8_9BACT</name>
<evidence type="ECO:0000256" key="1">
    <source>
        <dbReference type="SAM" id="MobiDB-lite"/>
    </source>
</evidence>
<reference evidence="3 4" key="1">
    <citation type="submission" date="2019-02" db="EMBL/GenBank/DDBJ databases">
        <title>Deep-cultivation of Planctomycetes and their phenomic and genomic characterization uncovers novel biology.</title>
        <authorList>
            <person name="Wiegand S."/>
            <person name="Jogler M."/>
            <person name="Boedeker C."/>
            <person name="Pinto D."/>
            <person name="Vollmers J."/>
            <person name="Rivas-Marin E."/>
            <person name="Kohn T."/>
            <person name="Peeters S.H."/>
            <person name="Heuer A."/>
            <person name="Rast P."/>
            <person name="Oberbeckmann S."/>
            <person name="Bunk B."/>
            <person name="Jeske O."/>
            <person name="Meyerdierks A."/>
            <person name="Storesund J.E."/>
            <person name="Kallscheuer N."/>
            <person name="Luecker S."/>
            <person name="Lage O.M."/>
            <person name="Pohl T."/>
            <person name="Merkel B.J."/>
            <person name="Hornburger P."/>
            <person name="Mueller R.-W."/>
            <person name="Bruemmer F."/>
            <person name="Labrenz M."/>
            <person name="Spormann A.M."/>
            <person name="Op den Camp H."/>
            <person name="Overmann J."/>
            <person name="Amann R."/>
            <person name="Jetten M.S.M."/>
            <person name="Mascher T."/>
            <person name="Medema M.H."/>
            <person name="Devos D.P."/>
            <person name="Kaster A.-K."/>
            <person name="Ovreas L."/>
            <person name="Rohde M."/>
            <person name="Galperin M.Y."/>
            <person name="Jogler C."/>
        </authorList>
    </citation>
    <scope>NUCLEOTIDE SEQUENCE [LARGE SCALE GENOMIC DNA]</scope>
    <source>
        <strain evidence="3 4">Pan181</strain>
    </source>
</reference>
<evidence type="ECO:0000313" key="3">
    <source>
        <dbReference type="EMBL" id="QDU57039.1"/>
    </source>
</evidence>
<feature type="region of interest" description="Disordered" evidence="1">
    <location>
        <begin position="110"/>
        <end position="131"/>
    </location>
</feature>
<evidence type="ECO:0000259" key="2">
    <source>
        <dbReference type="Pfam" id="PF07638"/>
    </source>
</evidence>
<dbReference type="AlphaFoldDB" id="A0A518AQN8"/>